<dbReference type="SFLD" id="SFLDS00003">
    <property type="entry name" value="Haloacid_Dehalogenase"/>
    <property type="match status" value="1"/>
</dbReference>
<dbReference type="PANTHER" id="PTHR43434">
    <property type="entry name" value="PHOSPHOGLYCOLATE PHOSPHATASE"/>
    <property type="match status" value="1"/>
</dbReference>
<dbReference type="NCBIfam" id="TIGR01549">
    <property type="entry name" value="HAD-SF-IA-v1"/>
    <property type="match status" value="1"/>
</dbReference>
<dbReference type="InterPro" id="IPR041492">
    <property type="entry name" value="HAD_2"/>
</dbReference>
<dbReference type="Gene3D" id="3.40.50.1000">
    <property type="entry name" value="HAD superfamily/HAD-like"/>
    <property type="match status" value="1"/>
</dbReference>
<sequence length="224" mass="23765">MTELRLVIFDVDGTLVDSQRDILSAMEAAFAAEGLAAPGREEVLSGVGLSLPETFARLAPDAEEGRRARMIAAYCEAYAGLREAHGPDSSPFYPGARQALDRLAAEPWTLLAVATGKSRRGLDRLIAAHRLEGVFASRQTADDHPSKPNPAMIRAALSDTGVAPTRAVMIGDTGFDIDMARAAGVASIGVGWGYQPAAGLRADRIIHDWAALPGALDQLMETTR</sequence>
<dbReference type="OrthoDB" id="9793014at2"/>
<evidence type="ECO:0000313" key="1">
    <source>
        <dbReference type="EMBL" id="SDF42177.1"/>
    </source>
</evidence>
<keyword evidence="2" id="KW-1185">Reference proteome</keyword>
<dbReference type="AlphaFoldDB" id="A0A1G7KY44"/>
<dbReference type="STRING" id="521013.SAMN04488567_0332"/>
<dbReference type="PANTHER" id="PTHR43434:SF24">
    <property type="entry name" value="HYDROLASE-RELATED"/>
    <property type="match status" value="1"/>
</dbReference>
<dbReference type="EMBL" id="FNAT01000014">
    <property type="protein sequence ID" value="SDF42177.1"/>
    <property type="molecule type" value="Genomic_DNA"/>
</dbReference>
<dbReference type="SFLD" id="SFLDG01129">
    <property type="entry name" value="C1.5:_HAD__Beta-PGM__Phosphata"/>
    <property type="match status" value="1"/>
</dbReference>
<dbReference type="GO" id="GO:0006281">
    <property type="term" value="P:DNA repair"/>
    <property type="evidence" value="ECO:0007669"/>
    <property type="project" value="TreeGrafter"/>
</dbReference>
<dbReference type="RefSeq" id="WP_090115166.1">
    <property type="nucleotide sequence ID" value="NZ_FNAT01000014.1"/>
</dbReference>
<dbReference type="Proteomes" id="UP000198922">
    <property type="component" value="Unassembled WGS sequence"/>
</dbReference>
<dbReference type="Pfam" id="PF13419">
    <property type="entry name" value="HAD_2"/>
    <property type="match status" value="1"/>
</dbReference>
<dbReference type="SFLD" id="SFLDG01135">
    <property type="entry name" value="C1.5.6:_HAD__Beta-PGM__Phospha"/>
    <property type="match status" value="1"/>
</dbReference>
<dbReference type="InterPro" id="IPR023214">
    <property type="entry name" value="HAD_sf"/>
</dbReference>
<dbReference type="SUPFAM" id="SSF56784">
    <property type="entry name" value="HAD-like"/>
    <property type="match status" value="1"/>
</dbReference>
<accession>A0A1G7KY44</accession>
<dbReference type="InterPro" id="IPR023198">
    <property type="entry name" value="PGP-like_dom2"/>
</dbReference>
<name>A0A1G7KY44_9RHOB</name>
<protein>
    <submittedName>
        <fullName evidence="1">Phosphoglycolate phosphatase</fullName>
    </submittedName>
</protein>
<dbReference type="GO" id="GO:0005829">
    <property type="term" value="C:cytosol"/>
    <property type="evidence" value="ECO:0007669"/>
    <property type="project" value="TreeGrafter"/>
</dbReference>
<proteinExistence type="predicted"/>
<dbReference type="InterPro" id="IPR006439">
    <property type="entry name" value="HAD-SF_hydro_IA"/>
</dbReference>
<evidence type="ECO:0000313" key="2">
    <source>
        <dbReference type="Proteomes" id="UP000198922"/>
    </source>
</evidence>
<dbReference type="NCBIfam" id="TIGR01509">
    <property type="entry name" value="HAD-SF-IA-v3"/>
    <property type="match status" value="1"/>
</dbReference>
<reference evidence="2" key="1">
    <citation type="submission" date="2016-10" db="EMBL/GenBank/DDBJ databases">
        <authorList>
            <person name="Varghese N."/>
            <person name="Submissions S."/>
        </authorList>
    </citation>
    <scope>NUCLEOTIDE SEQUENCE [LARGE SCALE GENOMIC DNA]</scope>
    <source>
        <strain evidence="2">DSM 21424</strain>
    </source>
</reference>
<gene>
    <name evidence="1" type="ORF">SAMN04488567_0332</name>
</gene>
<organism evidence="1 2">
    <name type="scientific">Limimaricola pyoseonensis</name>
    <dbReference type="NCBI Taxonomy" id="521013"/>
    <lineage>
        <taxon>Bacteria</taxon>
        <taxon>Pseudomonadati</taxon>
        <taxon>Pseudomonadota</taxon>
        <taxon>Alphaproteobacteria</taxon>
        <taxon>Rhodobacterales</taxon>
        <taxon>Paracoccaceae</taxon>
        <taxon>Limimaricola</taxon>
    </lineage>
</organism>
<dbReference type="GO" id="GO:0008967">
    <property type="term" value="F:phosphoglycolate phosphatase activity"/>
    <property type="evidence" value="ECO:0007669"/>
    <property type="project" value="TreeGrafter"/>
</dbReference>
<dbReference type="InterPro" id="IPR036412">
    <property type="entry name" value="HAD-like_sf"/>
</dbReference>
<dbReference type="InterPro" id="IPR050155">
    <property type="entry name" value="HAD-like_hydrolase_sf"/>
</dbReference>
<dbReference type="Gene3D" id="1.10.150.240">
    <property type="entry name" value="Putative phosphatase, domain 2"/>
    <property type="match status" value="1"/>
</dbReference>